<evidence type="ECO:0000256" key="1">
    <source>
        <dbReference type="ARBA" id="ARBA00004141"/>
    </source>
</evidence>
<evidence type="ECO:0000313" key="8">
    <source>
        <dbReference type="EMBL" id="OJJ71329.1"/>
    </source>
</evidence>
<keyword evidence="3 6" id="KW-1133">Transmembrane helix</keyword>
<dbReference type="STRING" id="767769.A0A1L9UIB3"/>
<accession>A0A1L9UIB3</accession>
<protein>
    <recommendedName>
        <fullName evidence="7">Rhodopsin domain-containing protein</fullName>
    </recommendedName>
</protein>
<dbReference type="VEuPathDB" id="FungiDB:ASPBRDRAFT_676423"/>
<feature type="transmembrane region" description="Helical" evidence="6">
    <location>
        <begin position="113"/>
        <end position="131"/>
    </location>
</feature>
<dbReference type="EMBL" id="KV878685">
    <property type="protein sequence ID" value="OJJ71329.1"/>
    <property type="molecule type" value="Genomic_DNA"/>
</dbReference>
<dbReference type="AlphaFoldDB" id="A0A1L9UIB3"/>
<dbReference type="InterPro" id="IPR049326">
    <property type="entry name" value="Rhodopsin_dom_fungi"/>
</dbReference>
<evidence type="ECO:0000256" key="5">
    <source>
        <dbReference type="ARBA" id="ARBA00038359"/>
    </source>
</evidence>
<comment type="similarity">
    <text evidence="5">Belongs to the SAT4 family.</text>
</comment>
<reference evidence="9" key="1">
    <citation type="journal article" date="2017" name="Genome Biol.">
        <title>Comparative genomics reveals high biological diversity and specific adaptations in the industrially and medically important fungal genus Aspergillus.</title>
        <authorList>
            <person name="de Vries R.P."/>
            <person name="Riley R."/>
            <person name="Wiebenga A."/>
            <person name="Aguilar-Osorio G."/>
            <person name="Amillis S."/>
            <person name="Uchima C.A."/>
            <person name="Anderluh G."/>
            <person name="Asadollahi M."/>
            <person name="Askin M."/>
            <person name="Barry K."/>
            <person name="Battaglia E."/>
            <person name="Bayram O."/>
            <person name="Benocci T."/>
            <person name="Braus-Stromeyer S.A."/>
            <person name="Caldana C."/>
            <person name="Canovas D."/>
            <person name="Cerqueira G.C."/>
            <person name="Chen F."/>
            <person name="Chen W."/>
            <person name="Choi C."/>
            <person name="Clum A."/>
            <person name="Dos Santos R.A."/>
            <person name="Damasio A.R."/>
            <person name="Diallinas G."/>
            <person name="Emri T."/>
            <person name="Fekete E."/>
            <person name="Flipphi M."/>
            <person name="Freyberg S."/>
            <person name="Gallo A."/>
            <person name="Gournas C."/>
            <person name="Habgood R."/>
            <person name="Hainaut M."/>
            <person name="Harispe M.L."/>
            <person name="Henrissat B."/>
            <person name="Hilden K.S."/>
            <person name="Hope R."/>
            <person name="Hossain A."/>
            <person name="Karabika E."/>
            <person name="Karaffa L."/>
            <person name="Karanyi Z."/>
            <person name="Krasevec N."/>
            <person name="Kuo A."/>
            <person name="Kusch H."/>
            <person name="LaButti K."/>
            <person name="Lagendijk E.L."/>
            <person name="Lapidus A."/>
            <person name="Levasseur A."/>
            <person name="Lindquist E."/>
            <person name="Lipzen A."/>
            <person name="Logrieco A.F."/>
            <person name="MacCabe A."/>
            <person name="Maekelae M.R."/>
            <person name="Malavazi I."/>
            <person name="Melin P."/>
            <person name="Meyer V."/>
            <person name="Mielnichuk N."/>
            <person name="Miskei M."/>
            <person name="Molnar A.P."/>
            <person name="Mule G."/>
            <person name="Ngan C.Y."/>
            <person name="Orejas M."/>
            <person name="Orosz E."/>
            <person name="Ouedraogo J.P."/>
            <person name="Overkamp K.M."/>
            <person name="Park H.-S."/>
            <person name="Perrone G."/>
            <person name="Piumi F."/>
            <person name="Punt P.J."/>
            <person name="Ram A.F."/>
            <person name="Ramon A."/>
            <person name="Rauscher S."/>
            <person name="Record E."/>
            <person name="Riano-Pachon D.M."/>
            <person name="Robert V."/>
            <person name="Roehrig J."/>
            <person name="Ruller R."/>
            <person name="Salamov A."/>
            <person name="Salih N.S."/>
            <person name="Samson R.A."/>
            <person name="Sandor E."/>
            <person name="Sanguinetti M."/>
            <person name="Schuetze T."/>
            <person name="Sepcic K."/>
            <person name="Shelest E."/>
            <person name="Sherlock G."/>
            <person name="Sophianopoulou V."/>
            <person name="Squina F.M."/>
            <person name="Sun H."/>
            <person name="Susca A."/>
            <person name="Todd R.B."/>
            <person name="Tsang A."/>
            <person name="Unkles S.E."/>
            <person name="van de Wiele N."/>
            <person name="van Rossen-Uffink D."/>
            <person name="Oliveira J.V."/>
            <person name="Vesth T.C."/>
            <person name="Visser J."/>
            <person name="Yu J.-H."/>
            <person name="Zhou M."/>
            <person name="Andersen M.R."/>
            <person name="Archer D.B."/>
            <person name="Baker S.E."/>
            <person name="Benoit I."/>
            <person name="Brakhage A.A."/>
            <person name="Braus G.H."/>
            <person name="Fischer R."/>
            <person name="Frisvad J.C."/>
            <person name="Goldman G.H."/>
            <person name="Houbraken J."/>
            <person name="Oakley B."/>
            <person name="Pocsi I."/>
            <person name="Scazzocchio C."/>
            <person name="Seiboth B."/>
            <person name="vanKuyk P.A."/>
            <person name="Wortman J."/>
            <person name="Dyer P.S."/>
            <person name="Grigoriev I.V."/>
        </authorList>
    </citation>
    <scope>NUCLEOTIDE SEQUENCE [LARGE SCALE GENOMIC DNA]</scope>
    <source>
        <strain evidence="9">CBS 101740 / IMI 381727 / IBT 21946</strain>
    </source>
</reference>
<name>A0A1L9UIB3_ASPBC</name>
<organism evidence="8 9">
    <name type="scientific">Aspergillus brasiliensis (strain CBS 101740 / IMI 381727 / IBT 21946)</name>
    <dbReference type="NCBI Taxonomy" id="767769"/>
    <lineage>
        <taxon>Eukaryota</taxon>
        <taxon>Fungi</taxon>
        <taxon>Dikarya</taxon>
        <taxon>Ascomycota</taxon>
        <taxon>Pezizomycotina</taxon>
        <taxon>Eurotiomycetes</taxon>
        <taxon>Eurotiomycetidae</taxon>
        <taxon>Eurotiales</taxon>
        <taxon>Aspergillaceae</taxon>
        <taxon>Aspergillus</taxon>
        <taxon>Aspergillus subgen. Circumdati</taxon>
    </lineage>
</organism>
<dbReference type="PANTHER" id="PTHR33048:SF160">
    <property type="entry name" value="SAT4 FAMILY MEMBRANE PROTEIN"/>
    <property type="match status" value="1"/>
</dbReference>
<sequence>MMSNAMADLNLYESSSSSLSYEYQYSHQPWNVVTQTVCLVTSTGFVAMRLYSKLHILKAPGWEDWTCCLAWVGLLGFAGISFEADRHGNGVHQWEVDPHDLHDFAKLINASQVLYGPLIFLTKLSIFLLYLRVFAPSPKCNQWWFIHVLMGLNFFFYLADTIVKIFECTPRERIWDKTVPGHCIDANIPVLVTSIVNVVSDIMMLLMPIRCVWRLQIALRQKVGISAIFAAGIFGCIASVMRLVCSVKNRNTTDNTYDALPEFLWTTAEITSGIIASSLPALPSFYRYTSQKAKTLVMSISTASLTTFKRKLPSIDNGSVARQSASHLFWHPVSIPSRSELVRSGSDWEMGEIKPFHGSFYSTTETTVERDGERGFHSSIDGLRVEEGCEQPRNGILMTVQVDIESEPGVKVHE</sequence>
<dbReference type="Pfam" id="PF20684">
    <property type="entry name" value="Fung_rhodopsin"/>
    <property type="match status" value="1"/>
</dbReference>
<evidence type="ECO:0000256" key="2">
    <source>
        <dbReference type="ARBA" id="ARBA00022692"/>
    </source>
</evidence>
<gene>
    <name evidence="8" type="ORF">ASPBRDRAFT_676423</name>
</gene>
<feature type="transmembrane region" description="Helical" evidence="6">
    <location>
        <begin position="143"/>
        <end position="166"/>
    </location>
</feature>
<dbReference type="RefSeq" id="XP_067478577.1">
    <property type="nucleotide sequence ID" value="XM_067628932.1"/>
</dbReference>
<evidence type="ECO:0000313" key="9">
    <source>
        <dbReference type="Proteomes" id="UP000184499"/>
    </source>
</evidence>
<dbReference type="Proteomes" id="UP000184499">
    <property type="component" value="Unassembled WGS sequence"/>
</dbReference>
<keyword evidence="2 6" id="KW-0812">Transmembrane</keyword>
<evidence type="ECO:0000256" key="6">
    <source>
        <dbReference type="SAM" id="Phobius"/>
    </source>
</evidence>
<dbReference type="PANTHER" id="PTHR33048">
    <property type="entry name" value="PTH11-LIKE INTEGRAL MEMBRANE PROTEIN (AFU_ORTHOLOGUE AFUA_5G11245)"/>
    <property type="match status" value="1"/>
</dbReference>
<proteinExistence type="inferred from homology"/>
<feature type="domain" description="Rhodopsin" evidence="7">
    <location>
        <begin position="48"/>
        <end position="285"/>
    </location>
</feature>
<keyword evidence="4 6" id="KW-0472">Membrane</keyword>
<keyword evidence="9" id="KW-1185">Reference proteome</keyword>
<evidence type="ECO:0000256" key="4">
    <source>
        <dbReference type="ARBA" id="ARBA00023136"/>
    </source>
</evidence>
<feature type="transmembrane region" description="Helical" evidence="6">
    <location>
        <begin position="223"/>
        <end position="243"/>
    </location>
</feature>
<comment type="subcellular location">
    <subcellularLocation>
        <location evidence="1">Membrane</location>
        <topology evidence="1">Multi-pass membrane protein</topology>
    </subcellularLocation>
</comment>
<dbReference type="OMA" id="TWIFEDW"/>
<evidence type="ECO:0000259" key="7">
    <source>
        <dbReference type="Pfam" id="PF20684"/>
    </source>
</evidence>
<dbReference type="GeneID" id="93581420"/>
<dbReference type="GO" id="GO:0016020">
    <property type="term" value="C:membrane"/>
    <property type="evidence" value="ECO:0007669"/>
    <property type="project" value="UniProtKB-SubCell"/>
</dbReference>
<dbReference type="OrthoDB" id="5342292at2759"/>
<dbReference type="InterPro" id="IPR052337">
    <property type="entry name" value="SAT4-like"/>
</dbReference>
<evidence type="ECO:0000256" key="3">
    <source>
        <dbReference type="ARBA" id="ARBA00022989"/>
    </source>
</evidence>
<feature type="transmembrane region" description="Helical" evidence="6">
    <location>
        <begin position="186"/>
        <end position="211"/>
    </location>
</feature>